<evidence type="ECO:0000256" key="9">
    <source>
        <dbReference type="RuleBase" id="RU003930"/>
    </source>
</evidence>
<evidence type="ECO:0000256" key="7">
    <source>
        <dbReference type="ARBA" id="ARBA00035245"/>
    </source>
</evidence>
<evidence type="ECO:0000256" key="8">
    <source>
        <dbReference type="HAMAP-Rule" id="MF_01333"/>
    </source>
</evidence>
<dbReference type="GO" id="GO:1990904">
    <property type="term" value="C:ribonucleoprotein complex"/>
    <property type="evidence" value="ECO:0007669"/>
    <property type="project" value="UniProtKB-KW"/>
</dbReference>
<evidence type="ECO:0000256" key="1">
    <source>
        <dbReference type="ARBA" id="ARBA00008553"/>
    </source>
</evidence>
<protein>
    <recommendedName>
        <fullName evidence="7 8">Large ribosomal subunit protein uL5</fullName>
    </recommendedName>
</protein>
<dbReference type="SUPFAM" id="SSF55282">
    <property type="entry name" value="RL5-like"/>
    <property type="match status" value="1"/>
</dbReference>
<keyword evidence="2 8" id="KW-0820">tRNA-binding</keyword>
<evidence type="ECO:0000256" key="5">
    <source>
        <dbReference type="ARBA" id="ARBA00022980"/>
    </source>
</evidence>
<evidence type="ECO:0000256" key="4">
    <source>
        <dbReference type="ARBA" id="ARBA00022884"/>
    </source>
</evidence>
<keyword evidence="3 8" id="KW-0699">rRNA-binding</keyword>
<dbReference type="EMBL" id="WQNF01000035">
    <property type="protein sequence ID" value="MVT69887.1"/>
    <property type="molecule type" value="Genomic_DNA"/>
</dbReference>
<dbReference type="GO" id="GO:0005840">
    <property type="term" value="C:ribosome"/>
    <property type="evidence" value="ECO:0007669"/>
    <property type="project" value="UniProtKB-KW"/>
</dbReference>
<dbReference type="PROSITE" id="PS00358">
    <property type="entry name" value="RIBOSOMAL_L5"/>
    <property type="match status" value="1"/>
</dbReference>
<keyword evidence="4 8" id="KW-0694">RNA-binding</keyword>
<name>A0A0R3BRW2_9BRAD</name>
<comment type="similarity">
    <text evidence="1 8 9">Belongs to the universal ribosomal protein uL5 family.</text>
</comment>
<dbReference type="PIRSF" id="PIRSF002161">
    <property type="entry name" value="Ribosomal_L5"/>
    <property type="match status" value="1"/>
</dbReference>
<organism evidence="10 11">
    <name type="scientific">Bradyrhizobium pachyrhizi</name>
    <dbReference type="NCBI Taxonomy" id="280333"/>
    <lineage>
        <taxon>Bacteria</taxon>
        <taxon>Pseudomonadati</taxon>
        <taxon>Pseudomonadota</taxon>
        <taxon>Alphaproteobacteria</taxon>
        <taxon>Hyphomicrobiales</taxon>
        <taxon>Nitrobacteraceae</taxon>
        <taxon>Bradyrhizobium</taxon>
    </lineage>
</organism>
<dbReference type="HAMAP" id="MF_01333_B">
    <property type="entry name" value="Ribosomal_uL5_B"/>
    <property type="match status" value="1"/>
</dbReference>
<dbReference type="Gene3D" id="3.30.1440.10">
    <property type="match status" value="1"/>
</dbReference>
<evidence type="ECO:0000313" key="10">
    <source>
        <dbReference type="EMBL" id="MVT69887.1"/>
    </source>
</evidence>
<dbReference type="PANTHER" id="PTHR11994">
    <property type="entry name" value="60S RIBOSOMAL PROTEIN L11-RELATED"/>
    <property type="match status" value="1"/>
</dbReference>
<evidence type="ECO:0000256" key="2">
    <source>
        <dbReference type="ARBA" id="ARBA00022555"/>
    </source>
</evidence>
<keyword evidence="5 8" id="KW-0689">Ribosomal protein</keyword>
<dbReference type="AlphaFoldDB" id="A0A0R3BRW2"/>
<dbReference type="InterPro" id="IPR020930">
    <property type="entry name" value="Ribosomal_uL5_bac-type"/>
</dbReference>
<evidence type="ECO:0000313" key="11">
    <source>
        <dbReference type="Proteomes" id="UP000436468"/>
    </source>
</evidence>
<dbReference type="InterPro" id="IPR020929">
    <property type="entry name" value="Ribosomal_uL5_CS"/>
</dbReference>
<sequence>MADTAYTPRLRAEYDKKIRGMMTEKFGYANVMQVPRLDKVVLNMGVGDSVNDRKKAETAAAELTQIAGQKAIVTYSRIAIATFKLRENQPIGCKVTLRKTHMYEFIDRLVNVALPRVRDFRGLNPKSFDGRGNYSLGIKEHIIFPEIDFDKVSEARGMDITVCTTAKTDDEARALLTAFNFPFRQ</sequence>
<keyword evidence="6 8" id="KW-0687">Ribonucleoprotein</keyword>
<accession>A0A0R3BRW2</accession>
<reference evidence="10 11" key="1">
    <citation type="submission" date="2019-12" db="EMBL/GenBank/DDBJ databases">
        <title>Draft genome sequences Bradyrhizobium cajani AMBPC1010, Bradyrhizobium pachyrhizi AMBPC1040 and Bradyrhizobium yuanmingense ALSPC3051, three plant growth promoting strains isolated from nodules of Cajanus cajan L. in Dominican Republic.</title>
        <authorList>
            <person name="Flores-Felix J.D."/>
            <person name="Araujo J."/>
            <person name="Diaz-Alcantara C."/>
            <person name="Gonzalez-Andres F."/>
            <person name="Velazquez E."/>
        </authorList>
    </citation>
    <scope>NUCLEOTIDE SEQUENCE [LARGE SCALE GENOMIC DNA]</scope>
    <source>
        <strain evidence="10 11">1040</strain>
    </source>
</reference>
<evidence type="ECO:0000256" key="3">
    <source>
        <dbReference type="ARBA" id="ARBA00022730"/>
    </source>
</evidence>
<dbReference type="GO" id="GO:0019843">
    <property type="term" value="F:rRNA binding"/>
    <property type="evidence" value="ECO:0007669"/>
    <property type="project" value="UniProtKB-UniRule"/>
</dbReference>
<comment type="subunit">
    <text evidence="8">Part of the 50S ribosomal subunit; part of the 5S rRNA/L5/L18/L25 subcomplex. Contacts the 5S rRNA and the P site tRNA. Forms a bridge to the 30S subunit in the 70S ribosome.</text>
</comment>
<dbReference type="FunFam" id="3.30.1440.10:FF:000001">
    <property type="entry name" value="50S ribosomal protein L5"/>
    <property type="match status" value="1"/>
</dbReference>
<dbReference type="InterPro" id="IPR002132">
    <property type="entry name" value="Ribosomal_uL5"/>
</dbReference>
<dbReference type="GeneID" id="92954055"/>
<dbReference type="RefSeq" id="WP_016843756.1">
    <property type="nucleotide sequence ID" value="NZ_CP121667.1"/>
</dbReference>
<comment type="caution">
    <text evidence="10">The sequence shown here is derived from an EMBL/GenBank/DDBJ whole genome shotgun (WGS) entry which is preliminary data.</text>
</comment>
<dbReference type="Pfam" id="PF00673">
    <property type="entry name" value="Ribosomal_L5_C"/>
    <property type="match status" value="1"/>
</dbReference>
<dbReference type="GO" id="GO:0000049">
    <property type="term" value="F:tRNA binding"/>
    <property type="evidence" value="ECO:0007669"/>
    <property type="project" value="UniProtKB-UniRule"/>
</dbReference>
<dbReference type="Proteomes" id="UP000436468">
    <property type="component" value="Unassembled WGS sequence"/>
</dbReference>
<gene>
    <name evidence="8 10" type="primary">rplE</name>
    <name evidence="10" type="ORF">GPL21_32900</name>
</gene>
<dbReference type="InterPro" id="IPR031310">
    <property type="entry name" value="Ribosomal_uL5_N"/>
</dbReference>
<proteinExistence type="inferred from homology"/>
<evidence type="ECO:0000256" key="6">
    <source>
        <dbReference type="ARBA" id="ARBA00023274"/>
    </source>
</evidence>
<dbReference type="NCBIfam" id="NF000585">
    <property type="entry name" value="PRK00010.1"/>
    <property type="match status" value="1"/>
</dbReference>
<dbReference type="InterPro" id="IPR031309">
    <property type="entry name" value="Ribosomal_uL5_C"/>
</dbReference>
<dbReference type="Pfam" id="PF00281">
    <property type="entry name" value="Ribosomal_L5"/>
    <property type="match status" value="1"/>
</dbReference>
<comment type="function">
    <text evidence="8">This is 1 of the proteins that bind and probably mediate the attachment of the 5S RNA into the large ribosomal subunit, where it forms part of the central protuberance. In the 70S ribosome it contacts protein S13 of the 30S subunit (bridge B1b), connecting the 2 subunits; this bridge is implicated in subunit movement. Contacts the P site tRNA; the 5S rRNA and some of its associated proteins might help stabilize positioning of ribosome-bound tRNAs.</text>
</comment>
<dbReference type="GO" id="GO:0003735">
    <property type="term" value="F:structural constituent of ribosome"/>
    <property type="evidence" value="ECO:0007669"/>
    <property type="project" value="InterPro"/>
</dbReference>
<dbReference type="InterPro" id="IPR022803">
    <property type="entry name" value="Ribosomal_uL5_dom_sf"/>
</dbReference>
<keyword evidence="11" id="KW-1185">Reference proteome</keyword>
<dbReference type="GO" id="GO:0006412">
    <property type="term" value="P:translation"/>
    <property type="evidence" value="ECO:0007669"/>
    <property type="project" value="UniProtKB-UniRule"/>
</dbReference>